<dbReference type="PANTHER" id="PTHR34825">
    <property type="entry name" value="CONSERVED PROTEIN, WITH A WEAK D-GALACTARATE DEHYDRATASE/ALTRONATE HYDROLASE DOMAIN"/>
    <property type="match status" value="1"/>
</dbReference>
<dbReference type="EMBL" id="MCGH01000002">
    <property type="protein sequence ID" value="ODM06762.1"/>
    <property type="molecule type" value="Genomic_DNA"/>
</dbReference>
<evidence type="ECO:0000259" key="1">
    <source>
        <dbReference type="Pfam" id="PF09820"/>
    </source>
</evidence>
<dbReference type="InterPro" id="IPR018631">
    <property type="entry name" value="AAA-ATPase-like_dom"/>
</dbReference>
<dbReference type="RefSeq" id="WP_069152587.1">
    <property type="nucleotide sequence ID" value="NZ_MCGH01000002.1"/>
</dbReference>
<name>A0A1E3ADE3_9FIRM</name>
<gene>
    <name evidence="2" type="ORF">BEI61_02652</name>
</gene>
<dbReference type="SUPFAM" id="SSF52540">
    <property type="entry name" value="P-loop containing nucleoside triphosphate hydrolases"/>
    <property type="match status" value="1"/>
</dbReference>
<feature type="domain" description="AAA-ATPase-like" evidence="1">
    <location>
        <begin position="6"/>
        <end position="236"/>
    </location>
</feature>
<comment type="caution">
    <text evidence="2">The sequence shown here is derived from an EMBL/GenBank/DDBJ whole genome shotgun (WGS) entry which is preliminary data.</text>
</comment>
<reference evidence="2 3" key="1">
    <citation type="submission" date="2016-07" db="EMBL/GenBank/DDBJ databases">
        <title>Characterization of isolates of Eisenbergiella tayi derived from blood cultures, using whole genome sequencing.</title>
        <authorList>
            <person name="Burdz T."/>
            <person name="Wiebe D."/>
            <person name="Huynh C."/>
            <person name="Bernard K."/>
        </authorList>
    </citation>
    <scope>NUCLEOTIDE SEQUENCE [LARGE SCALE GENOMIC DNA]</scope>
    <source>
        <strain evidence="2 3">NML 110608</strain>
    </source>
</reference>
<dbReference type="Proteomes" id="UP000094067">
    <property type="component" value="Unassembled WGS sequence"/>
</dbReference>
<dbReference type="Pfam" id="PF09820">
    <property type="entry name" value="AAA-ATPase_like"/>
    <property type="match status" value="1"/>
</dbReference>
<proteinExistence type="predicted"/>
<accession>A0A1E3ADE3</accession>
<dbReference type="PANTHER" id="PTHR34825:SF1">
    <property type="entry name" value="AAA-ATPASE-LIKE DOMAIN-CONTAINING PROTEIN"/>
    <property type="match status" value="1"/>
</dbReference>
<dbReference type="PATRIC" id="fig|1432052.4.peg.2961"/>
<evidence type="ECO:0000313" key="2">
    <source>
        <dbReference type="EMBL" id="ODM06762.1"/>
    </source>
</evidence>
<evidence type="ECO:0000313" key="3">
    <source>
        <dbReference type="Proteomes" id="UP000094067"/>
    </source>
</evidence>
<organism evidence="2 3">
    <name type="scientific">Eisenbergiella tayi</name>
    <dbReference type="NCBI Taxonomy" id="1432052"/>
    <lineage>
        <taxon>Bacteria</taxon>
        <taxon>Bacillati</taxon>
        <taxon>Bacillota</taxon>
        <taxon>Clostridia</taxon>
        <taxon>Lachnospirales</taxon>
        <taxon>Lachnospiraceae</taxon>
        <taxon>Eisenbergiella</taxon>
    </lineage>
</organism>
<sequence>MYKPLPIGIEDFKELVENYYYIDKTLFIKELLDNRGKVSLFTRPRRFGKTLELSMLRYFFEKNLCQTAKATDNRHLFSGLKIMKAGDSYLEYMGQYPVISLSLKSAKQPDFEMAYGAIVNEISKEFDRHSYVILGDTLSLDEKEQYIRIRGKKASSIEYATALEFLTRCLKKVYQKKVIILLDEYDVPLENAYFKGFYDKITDFIRSLFESALKTNPNLEFAVITGCLRITKESIFTGLNNLDVISIMNRNYAEYFGFTPKEVENMLCDYGIEGRNDEVKQWYDGYCFGETEVYNPWSVINYVKAVSADKGAYPKPYWANTSSNSIVRELVERADGSIKQEMEELIAGGNIEKPVHEDITYDEVYKTEDNLWNFLYFTGYLKKLSERFDGETVYLTLAIPNTEVKLIYRNTILDWFNQSIKKKDFSALYGGILQKKTGEVEREISKNLMETISFYDYKEDYYHGFLAGLLKMMDGYTLKSNRESGLGRSDLLLLSSPYEGVAVIIELKAADSFAQLEDSAREALCQIREKRYDAELKLEGYRTFLYYGISFFKKLCRVLAE</sequence>
<dbReference type="Pfam" id="PF08011">
    <property type="entry name" value="PDDEXK_9"/>
    <property type="match status" value="1"/>
</dbReference>
<dbReference type="AlphaFoldDB" id="A0A1E3ADE3"/>
<protein>
    <submittedName>
        <fullName evidence="2">Putative AAA-ATPase</fullName>
    </submittedName>
</protein>
<dbReference type="InterPro" id="IPR027417">
    <property type="entry name" value="P-loop_NTPase"/>
</dbReference>
<dbReference type="InterPro" id="IPR012547">
    <property type="entry name" value="PDDEXK_9"/>
</dbReference>